<comment type="caution">
    <text evidence="2">The sequence shown here is derived from an EMBL/GenBank/DDBJ whole genome shotgun (WGS) entry which is preliminary data.</text>
</comment>
<accession>V4H7J8</accession>
<dbReference type="PATRIC" id="fig|1353533.3.peg.2256"/>
<keyword evidence="1" id="KW-0732">Signal</keyword>
<gene>
    <name evidence="2" type="ORF">PL2TA16_03294</name>
</gene>
<dbReference type="GeneID" id="29922438"/>
<evidence type="ECO:0000313" key="2">
    <source>
        <dbReference type="EMBL" id="ESP93441.1"/>
    </source>
</evidence>
<feature type="chain" id="PRO_5004718827" description="VWFA domain-containing protein" evidence="1">
    <location>
        <begin position="22"/>
        <end position="251"/>
    </location>
</feature>
<organism evidence="2 3">
    <name type="scientific">Pseudoalteromonas luteoviolacea (strain 2ta16)</name>
    <dbReference type="NCBI Taxonomy" id="1353533"/>
    <lineage>
        <taxon>Bacteria</taxon>
        <taxon>Pseudomonadati</taxon>
        <taxon>Pseudomonadota</taxon>
        <taxon>Gammaproteobacteria</taxon>
        <taxon>Alteromonadales</taxon>
        <taxon>Pseudoalteromonadaceae</taxon>
        <taxon>Pseudoalteromonas</taxon>
    </lineage>
</organism>
<dbReference type="RefSeq" id="WP_023399172.1">
    <property type="nucleotide sequence ID" value="NZ_AUSV01000036.1"/>
</dbReference>
<evidence type="ECO:0008006" key="4">
    <source>
        <dbReference type="Google" id="ProtNLM"/>
    </source>
</evidence>
<dbReference type="AlphaFoldDB" id="V4H7J8"/>
<dbReference type="EMBL" id="AUSV01000036">
    <property type="protein sequence ID" value="ESP93441.1"/>
    <property type="molecule type" value="Genomic_DNA"/>
</dbReference>
<sequence length="251" mass="26632">MKTLASILLGALTTVSFSTLSAPESYGILFLDRSGSMMTLRPDKQSRCAYSKQQAISKATKFFLDSSINGQKLNVKTFSSGGQIQSITNGFVDFTGAFMALQQLDGEGCRGATALAEAMCDGADELRTNFSVEASRGALLRVYGSSDGDENASPVTHCGGANWQANVTAKYLMELPQVQFNATIYTGTVQSIAMSDKLNAAIANDLPAYAMSPNTYTTNVPTFDFLKQLAAQTGGTVEEVSDSDGGDPGEW</sequence>
<dbReference type="Gene3D" id="3.40.50.410">
    <property type="entry name" value="von Willebrand factor, type A domain"/>
    <property type="match status" value="1"/>
</dbReference>
<dbReference type="Proteomes" id="UP000017820">
    <property type="component" value="Unassembled WGS sequence"/>
</dbReference>
<proteinExistence type="predicted"/>
<name>V4H7J8_PSEL2</name>
<reference evidence="2 3" key="1">
    <citation type="submission" date="2013-07" db="EMBL/GenBank/DDBJ databases">
        <title>Draft genome sequence of Pseudoalteromonas luteoviolacea 2ta16.</title>
        <authorList>
            <person name="Allen E.E."/>
            <person name="Azam F."/>
            <person name="Podell S."/>
        </authorList>
    </citation>
    <scope>NUCLEOTIDE SEQUENCE [LARGE SCALE GENOMIC DNA]</scope>
    <source>
        <strain evidence="2 3">2ta16</strain>
    </source>
</reference>
<dbReference type="SUPFAM" id="SSF53300">
    <property type="entry name" value="vWA-like"/>
    <property type="match status" value="1"/>
</dbReference>
<feature type="signal peptide" evidence="1">
    <location>
        <begin position="1"/>
        <end position="21"/>
    </location>
</feature>
<evidence type="ECO:0000313" key="3">
    <source>
        <dbReference type="Proteomes" id="UP000017820"/>
    </source>
</evidence>
<dbReference type="InterPro" id="IPR036465">
    <property type="entry name" value="vWFA_dom_sf"/>
</dbReference>
<evidence type="ECO:0000256" key="1">
    <source>
        <dbReference type="SAM" id="SignalP"/>
    </source>
</evidence>
<protein>
    <recommendedName>
        <fullName evidence="4">VWFA domain-containing protein</fullName>
    </recommendedName>
</protein>